<organism evidence="1 2">
    <name type="scientific">Cotesia glomerata</name>
    <name type="common">Lepidopteran parasitic wasp</name>
    <name type="synonym">Apanteles glomeratus</name>
    <dbReference type="NCBI Taxonomy" id="32391"/>
    <lineage>
        <taxon>Eukaryota</taxon>
        <taxon>Metazoa</taxon>
        <taxon>Ecdysozoa</taxon>
        <taxon>Arthropoda</taxon>
        <taxon>Hexapoda</taxon>
        <taxon>Insecta</taxon>
        <taxon>Pterygota</taxon>
        <taxon>Neoptera</taxon>
        <taxon>Endopterygota</taxon>
        <taxon>Hymenoptera</taxon>
        <taxon>Apocrita</taxon>
        <taxon>Ichneumonoidea</taxon>
        <taxon>Braconidae</taxon>
        <taxon>Microgastrinae</taxon>
        <taxon>Cotesia</taxon>
    </lineage>
</organism>
<dbReference type="Proteomes" id="UP000826195">
    <property type="component" value="Unassembled WGS sequence"/>
</dbReference>
<evidence type="ECO:0000313" key="2">
    <source>
        <dbReference type="Proteomes" id="UP000826195"/>
    </source>
</evidence>
<comment type="caution">
    <text evidence="1">The sequence shown here is derived from an EMBL/GenBank/DDBJ whole genome shotgun (WGS) entry which is preliminary data.</text>
</comment>
<sequence>MTLHRVKIIICPAFFVDRIFSEILRRTIRHLLAESIGFDNAIPWICRSIVKRRLWYNFSLGWTKVRLSLTVAKERAGTLSQLLFSRFSGLADTFLPCRSSDPPAIRESSYLAYSLSARVLFPYSTTPAINQACQFVMAILSVHLGRAWYPRRPVPLTYPYTYTYTSSTSTDFYSFLFQL</sequence>
<evidence type="ECO:0000313" key="1">
    <source>
        <dbReference type="EMBL" id="KAH0568688.1"/>
    </source>
</evidence>
<keyword evidence="2" id="KW-1185">Reference proteome</keyword>
<gene>
    <name evidence="1" type="ORF">KQX54_021378</name>
</gene>
<dbReference type="EMBL" id="JAHXZJ010000001">
    <property type="protein sequence ID" value="KAH0568688.1"/>
    <property type="molecule type" value="Genomic_DNA"/>
</dbReference>
<accession>A0AAV7J9K4</accession>
<proteinExistence type="predicted"/>
<dbReference type="AlphaFoldDB" id="A0AAV7J9K4"/>
<name>A0AAV7J9K4_COTGL</name>
<protein>
    <submittedName>
        <fullName evidence="1">Uncharacterized protein</fullName>
    </submittedName>
</protein>
<reference evidence="1 2" key="1">
    <citation type="journal article" date="2021" name="J. Hered.">
        <title>A chromosome-level genome assembly of the parasitoid wasp, Cotesia glomerata (Hymenoptera: Braconidae).</title>
        <authorList>
            <person name="Pinto B.J."/>
            <person name="Weis J.J."/>
            <person name="Gamble T."/>
            <person name="Ode P.J."/>
            <person name="Paul R."/>
            <person name="Zaspel J.M."/>
        </authorList>
    </citation>
    <scope>NUCLEOTIDE SEQUENCE [LARGE SCALE GENOMIC DNA]</scope>
    <source>
        <strain evidence="1">CgM1</strain>
    </source>
</reference>